<sequence length="324" mass="34524">MTDSQELDLLPGNVKKAVGGASSGDLWMLQRSLIRRHPKLQPRDNTTEHYKERVRHLADLMHANGYDRSFPLKVFAAREDGQDVLYLVQGHTRLDAFDLAVSEGKDMEVIPCVTTDRGTTMEDLLVSTITGNEGAPLTPIEKAGIVRELQGCNVGLGSIARRLGYTLAYVKSLLSILEAPREVREMVQEGKVAASVAVGTVKEHGKQAGAVLKAGLEVAKAKGKDKVTPKHLRAAASRGSKPEAKSTFAAAAPAQTHKPEAKAVSLSLATAVDDATMAAMRRAAKWIAQETGPADEYPFLALVSTTLGLGGTAALQGLVNKARG</sequence>
<dbReference type="Pfam" id="PF17762">
    <property type="entry name" value="HTH_ParB"/>
    <property type="match status" value="1"/>
</dbReference>
<dbReference type="InterPro" id="IPR036086">
    <property type="entry name" value="ParB/Sulfiredoxin_sf"/>
</dbReference>
<keyword evidence="3" id="KW-1185">Reference proteome</keyword>
<evidence type="ECO:0000259" key="1">
    <source>
        <dbReference type="Pfam" id="PF17762"/>
    </source>
</evidence>
<dbReference type="EMBL" id="CP000542">
    <property type="protein sequence ID" value="ABM59378.1"/>
    <property type="molecule type" value="Genomic_DNA"/>
</dbReference>
<organism evidence="2 3">
    <name type="scientific">Verminephrobacter eiseniae (strain EF01-2)</name>
    <dbReference type="NCBI Taxonomy" id="391735"/>
    <lineage>
        <taxon>Bacteria</taxon>
        <taxon>Pseudomonadati</taxon>
        <taxon>Pseudomonadota</taxon>
        <taxon>Betaproteobacteria</taxon>
        <taxon>Burkholderiales</taxon>
        <taxon>Comamonadaceae</taxon>
        <taxon>Verminephrobacter</taxon>
    </lineage>
</organism>
<dbReference type="STRING" id="391735.Veis_3662"/>
<evidence type="ECO:0000313" key="3">
    <source>
        <dbReference type="Proteomes" id="UP000000374"/>
    </source>
</evidence>
<dbReference type="PANTHER" id="PTHR33375">
    <property type="entry name" value="CHROMOSOME-PARTITIONING PROTEIN PARB-RELATED"/>
    <property type="match status" value="1"/>
</dbReference>
<dbReference type="Gene3D" id="1.10.10.2830">
    <property type="match status" value="1"/>
</dbReference>
<name>A1WP21_VEREI</name>
<dbReference type="GO" id="GO:0007059">
    <property type="term" value="P:chromosome segregation"/>
    <property type="evidence" value="ECO:0007669"/>
    <property type="project" value="TreeGrafter"/>
</dbReference>
<dbReference type="OrthoDB" id="6846089at2"/>
<proteinExistence type="predicted"/>
<dbReference type="PANTHER" id="PTHR33375:SF1">
    <property type="entry name" value="CHROMOSOME-PARTITIONING PROTEIN PARB-RELATED"/>
    <property type="match status" value="1"/>
</dbReference>
<dbReference type="SUPFAM" id="SSF109709">
    <property type="entry name" value="KorB DNA-binding domain-like"/>
    <property type="match status" value="1"/>
</dbReference>
<dbReference type="RefSeq" id="WP_011811368.1">
    <property type="nucleotide sequence ID" value="NC_008786.1"/>
</dbReference>
<accession>A1WP21</accession>
<dbReference type="GO" id="GO:0005694">
    <property type="term" value="C:chromosome"/>
    <property type="evidence" value="ECO:0007669"/>
    <property type="project" value="TreeGrafter"/>
</dbReference>
<evidence type="ECO:0000313" key="2">
    <source>
        <dbReference type="EMBL" id="ABM59378.1"/>
    </source>
</evidence>
<dbReference type="AlphaFoldDB" id="A1WP21"/>
<dbReference type="InterPro" id="IPR041468">
    <property type="entry name" value="HTH_ParB/Spo0J"/>
</dbReference>
<gene>
    <name evidence="2" type="ordered locus">Veis_3662</name>
</gene>
<dbReference type="HOGENOM" id="CLU_074358_0_0_4"/>
<dbReference type="SUPFAM" id="SSF110849">
    <property type="entry name" value="ParB/Sulfiredoxin"/>
    <property type="match status" value="1"/>
</dbReference>
<dbReference type="eggNOG" id="COG1475">
    <property type="taxonomic scope" value="Bacteria"/>
</dbReference>
<reference evidence="3" key="1">
    <citation type="submission" date="2006-12" db="EMBL/GenBank/DDBJ databases">
        <title>Complete sequence of chromosome 1 of Verminephrobacter eiseniae EF01-2.</title>
        <authorList>
            <person name="Copeland A."/>
            <person name="Lucas S."/>
            <person name="Lapidus A."/>
            <person name="Barry K."/>
            <person name="Detter J.C."/>
            <person name="Glavina del Rio T."/>
            <person name="Dalin E."/>
            <person name="Tice H."/>
            <person name="Pitluck S."/>
            <person name="Chertkov O."/>
            <person name="Brettin T."/>
            <person name="Bruce D."/>
            <person name="Han C."/>
            <person name="Tapia R."/>
            <person name="Gilna P."/>
            <person name="Schmutz J."/>
            <person name="Larimer F."/>
            <person name="Land M."/>
            <person name="Hauser L."/>
            <person name="Kyrpides N."/>
            <person name="Kim E."/>
            <person name="Stahl D."/>
            <person name="Richardson P."/>
        </authorList>
    </citation>
    <scope>NUCLEOTIDE SEQUENCE [LARGE SCALE GENOMIC DNA]</scope>
    <source>
        <strain evidence="3">EF01-2</strain>
    </source>
</reference>
<dbReference type="KEGG" id="vei:Veis_3662"/>
<dbReference type="GeneID" id="76462058"/>
<dbReference type="InterPro" id="IPR050336">
    <property type="entry name" value="Chromosome_partition/occlusion"/>
</dbReference>
<protein>
    <recommendedName>
        <fullName evidence="1">ParB/Spo0J HTH domain-containing protein</fullName>
    </recommendedName>
</protein>
<feature type="domain" description="ParB/Spo0J HTH" evidence="1">
    <location>
        <begin position="137"/>
        <end position="196"/>
    </location>
</feature>
<dbReference type="Proteomes" id="UP000000374">
    <property type="component" value="Chromosome"/>
</dbReference>